<evidence type="ECO:0000259" key="9">
    <source>
        <dbReference type="Pfam" id="PF00924"/>
    </source>
</evidence>
<evidence type="ECO:0000259" key="10">
    <source>
        <dbReference type="Pfam" id="PF21082"/>
    </source>
</evidence>
<dbReference type="PANTHER" id="PTHR30221:SF20">
    <property type="entry name" value="SMALL-CONDUCTANCE MECHANOSENSITIVE CHANNEL"/>
    <property type="match status" value="1"/>
</dbReference>
<dbReference type="RefSeq" id="WP_092891239.1">
    <property type="nucleotide sequence ID" value="NZ_FOOQ01000002.1"/>
</dbReference>
<feature type="transmembrane region" description="Helical" evidence="8">
    <location>
        <begin position="119"/>
        <end position="139"/>
    </location>
</feature>
<proteinExistence type="inferred from homology"/>
<keyword evidence="5 8" id="KW-1133">Transmembrane helix</keyword>
<protein>
    <submittedName>
        <fullName evidence="11">Small-conductance mechanosensitive channel</fullName>
    </submittedName>
</protein>
<sequence>MKLSAWLANVESTLAQFASTEARLGATAALVVVALSTGLLVAPRVVSRVASELRERVISHPRVPEAVDDVVWLFPPSVVVRLLQCSVGAATGLALFVVWGFEDVALTGATLLATLAPEIARVAVTLVLLAAAVVATDLLESNLEAYAADSERINEHQEGIVFRVLQLVVLLAVGLATMTVWNINLGGLLVGAGFLGIVVGMAARQTLGSLIAGFVLMFSRPFEIGDWVEIDGEEGIVSDITIVNTRLRNFDGEEIVFPNDRVTNATVTNRTRRGQLRLTVDVGVDYGTDLQRAEQIAESAIEDADVVADVPAPRVLPATFDDSAVGLKVRFWIQNPSAPRRARARAAVVRAVKTAFDGEGIKIPYPQRELQGRAETNGFRVRHSETSFGAREDRRSERVSNTTDD</sequence>
<keyword evidence="12" id="KW-1185">Reference proteome</keyword>
<dbReference type="EMBL" id="FOOQ01000002">
    <property type="protein sequence ID" value="SFG33511.1"/>
    <property type="molecule type" value="Genomic_DNA"/>
</dbReference>
<dbReference type="STRING" id="553467.SAMN04488063_1718"/>
<dbReference type="Pfam" id="PF21082">
    <property type="entry name" value="MS_channel_3rd"/>
    <property type="match status" value="1"/>
</dbReference>
<organism evidence="11 12">
    <name type="scientific">Halopelagius inordinatus</name>
    <dbReference type="NCBI Taxonomy" id="553467"/>
    <lineage>
        <taxon>Archaea</taxon>
        <taxon>Methanobacteriati</taxon>
        <taxon>Methanobacteriota</taxon>
        <taxon>Stenosarchaea group</taxon>
        <taxon>Halobacteria</taxon>
        <taxon>Halobacteriales</taxon>
        <taxon>Haloferacaceae</taxon>
    </lineage>
</organism>
<feature type="domain" description="Mechanosensitive ion channel MscS" evidence="9">
    <location>
        <begin position="207"/>
        <end position="272"/>
    </location>
</feature>
<dbReference type="Gene3D" id="3.30.70.100">
    <property type="match status" value="1"/>
</dbReference>
<dbReference type="Pfam" id="PF00924">
    <property type="entry name" value="MS_channel_2nd"/>
    <property type="match status" value="1"/>
</dbReference>
<dbReference type="InterPro" id="IPR011014">
    <property type="entry name" value="MscS_channel_TM-2"/>
</dbReference>
<evidence type="ECO:0000313" key="11">
    <source>
        <dbReference type="EMBL" id="SFG33511.1"/>
    </source>
</evidence>
<dbReference type="SUPFAM" id="SSF82689">
    <property type="entry name" value="Mechanosensitive channel protein MscS (YggB), C-terminal domain"/>
    <property type="match status" value="1"/>
</dbReference>
<evidence type="ECO:0000256" key="3">
    <source>
        <dbReference type="ARBA" id="ARBA00022475"/>
    </source>
</evidence>
<dbReference type="Proteomes" id="UP000198876">
    <property type="component" value="Unassembled WGS sequence"/>
</dbReference>
<dbReference type="InterPro" id="IPR045275">
    <property type="entry name" value="MscS_archaea/bacteria_type"/>
</dbReference>
<name>A0A1I2R6G9_9EURY</name>
<dbReference type="OrthoDB" id="31543at2157"/>
<dbReference type="SUPFAM" id="SSF82861">
    <property type="entry name" value="Mechanosensitive channel protein MscS (YggB), transmembrane region"/>
    <property type="match status" value="1"/>
</dbReference>
<keyword evidence="4 8" id="KW-0812">Transmembrane</keyword>
<feature type="compositionally biased region" description="Basic and acidic residues" evidence="7">
    <location>
        <begin position="382"/>
        <end position="398"/>
    </location>
</feature>
<dbReference type="PANTHER" id="PTHR30221">
    <property type="entry name" value="SMALL-CONDUCTANCE MECHANOSENSITIVE CHANNEL"/>
    <property type="match status" value="1"/>
</dbReference>
<evidence type="ECO:0000256" key="8">
    <source>
        <dbReference type="SAM" id="Phobius"/>
    </source>
</evidence>
<keyword evidence="3" id="KW-1003">Cell membrane</keyword>
<reference evidence="12" key="1">
    <citation type="submission" date="2016-10" db="EMBL/GenBank/DDBJ databases">
        <authorList>
            <person name="Varghese N."/>
            <person name="Submissions S."/>
        </authorList>
    </citation>
    <scope>NUCLEOTIDE SEQUENCE [LARGE SCALE GENOMIC DNA]</scope>
    <source>
        <strain evidence="12">CGMCC 1.7739</strain>
    </source>
</reference>
<comment type="subcellular location">
    <subcellularLocation>
        <location evidence="1">Cell membrane</location>
        <topology evidence="1">Multi-pass membrane protein</topology>
    </subcellularLocation>
</comment>
<feature type="transmembrane region" description="Helical" evidence="8">
    <location>
        <begin position="160"/>
        <end position="183"/>
    </location>
</feature>
<feature type="domain" description="Mechanosensitive ion channel MscS C-terminal" evidence="10">
    <location>
        <begin position="279"/>
        <end position="363"/>
    </location>
</feature>
<dbReference type="GO" id="GO:0008381">
    <property type="term" value="F:mechanosensitive monoatomic ion channel activity"/>
    <property type="evidence" value="ECO:0007669"/>
    <property type="project" value="InterPro"/>
</dbReference>
<dbReference type="InterPro" id="IPR010920">
    <property type="entry name" value="LSM_dom_sf"/>
</dbReference>
<evidence type="ECO:0000256" key="5">
    <source>
        <dbReference type="ARBA" id="ARBA00022989"/>
    </source>
</evidence>
<dbReference type="Gene3D" id="2.30.30.60">
    <property type="match status" value="1"/>
</dbReference>
<comment type="similarity">
    <text evidence="2">Belongs to the MscS (TC 1.A.23) family.</text>
</comment>
<evidence type="ECO:0000256" key="1">
    <source>
        <dbReference type="ARBA" id="ARBA00004651"/>
    </source>
</evidence>
<dbReference type="GO" id="GO:0005886">
    <property type="term" value="C:plasma membrane"/>
    <property type="evidence" value="ECO:0007669"/>
    <property type="project" value="UniProtKB-SubCell"/>
</dbReference>
<accession>A0A1I2R6G9</accession>
<evidence type="ECO:0000313" key="12">
    <source>
        <dbReference type="Proteomes" id="UP000198876"/>
    </source>
</evidence>
<dbReference type="InterPro" id="IPR049278">
    <property type="entry name" value="MS_channel_C"/>
</dbReference>
<feature type="transmembrane region" description="Helical" evidence="8">
    <location>
        <begin position="25"/>
        <end position="46"/>
    </location>
</feature>
<dbReference type="AlphaFoldDB" id="A0A1I2R6G9"/>
<feature type="transmembrane region" description="Helical" evidence="8">
    <location>
        <begin position="78"/>
        <end position="99"/>
    </location>
</feature>
<feature type="region of interest" description="Disordered" evidence="7">
    <location>
        <begin position="372"/>
        <end position="405"/>
    </location>
</feature>
<gene>
    <name evidence="11" type="ORF">SAMN04488063_1718</name>
</gene>
<evidence type="ECO:0000256" key="4">
    <source>
        <dbReference type="ARBA" id="ARBA00022692"/>
    </source>
</evidence>
<evidence type="ECO:0000256" key="7">
    <source>
        <dbReference type="SAM" id="MobiDB-lite"/>
    </source>
</evidence>
<dbReference type="InterPro" id="IPR023408">
    <property type="entry name" value="MscS_beta-dom_sf"/>
</dbReference>
<feature type="transmembrane region" description="Helical" evidence="8">
    <location>
        <begin position="189"/>
        <end position="218"/>
    </location>
</feature>
<dbReference type="SUPFAM" id="SSF50182">
    <property type="entry name" value="Sm-like ribonucleoproteins"/>
    <property type="match status" value="1"/>
</dbReference>
<evidence type="ECO:0000256" key="2">
    <source>
        <dbReference type="ARBA" id="ARBA00008017"/>
    </source>
</evidence>
<dbReference type="InterPro" id="IPR011066">
    <property type="entry name" value="MscS_channel_C_sf"/>
</dbReference>
<dbReference type="InterPro" id="IPR006685">
    <property type="entry name" value="MscS_channel_2nd"/>
</dbReference>
<evidence type="ECO:0000256" key="6">
    <source>
        <dbReference type="ARBA" id="ARBA00023136"/>
    </source>
</evidence>
<keyword evidence="6 8" id="KW-0472">Membrane</keyword>
<dbReference type="Gene3D" id="1.10.287.1260">
    <property type="match status" value="1"/>
</dbReference>